<dbReference type="Pfam" id="PF09462">
    <property type="entry name" value="Mus7"/>
    <property type="match status" value="1"/>
</dbReference>
<feature type="compositionally biased region" description="Basic and acidic residues" evidence="1">
    <location>
        <begin position="550"/>
        <end position="563"/>
    </location>
</feature>
<name>A0A5M3MJE3_CONPW</name>
<feature type="compositionally biased region" description="Low complexity" evidence="1">
    <location>
        <begin position="123"/>
        <end position="140"/>
    </location>
</feature>
<dbReference type="GO" id="GO:0005634">
    <property type="term" value="C:nucleus"/>
    <property type="evidence" value="ECO:0007669"/>
    <property type="project" value="InterPro"/>
</dbReference>
<protein>
    <recommendedName>
        <fullName evidence="4">Mus7/MMS22 family-domain-containing protein</fullName>
    </recommendedName>
</protein>
<feature type="compositionally biased region" description="Acidic residues" evidence="1">
    <location>
        <begin position="335"/>
        <end position="344"/>
    </location>
</feature>
<feature type="region of interest" description="Disordered" evidence="1">
    <location>
        <begin position="888"/>
        <end position="916"/>
    </location>
</feature>
<feature type="compositionally biased region" description="Polar residues" evidence="1">
    <location>
        <begin position="179"/>
        <end position="195"/>
    </location>
</feature>
<keyword evidence="3" id="KW-1185">Reference proteome</keyword>
<feature type="region of interest" description="Disordered" evidence="1">
    <location>
        <begin position="120"/>
        <end position="772"/>
    </location>
</feature>
<sequence>MDASNDYVETSDAEELELINNNRIEPFLHVSPDPPSPDHHTPRRTISSHVLDLENSSPRKRIKLDHLPELALCSHIITTQNTQDMLEGNHLVSMALASSSPVDAAPTVLGVELGESQDPIDFLTASPSQPSLLPSLADPDGTPHTPDKSTVNASTSKPPSRSLAQSETKPLSQPWPLFSATSRHSASPIRSSPPQAQAPDALSEEDDHEPLDNPQHVGLVLNEQPSSPLSEPGGTGPSEHAVENELGAREEYVSVHTADDSSAAVAQRLEEEERQARYSFRSRQPRQKNPYKHDQLQYRMQMEQHPDAVVNIRHGDSNRRREHEGDSQETWAMNQDEEDGDYEEETPRPARRSSPSFANSVGEETRDQGRNFDSLVDLSASDDEARHAVRTLLKDKNVKKDEDKSLKQMKKKRLQSFPELDTEPSESLPHFVPRTRRKRPLEVFSPSPPLQVPMSYHDEGASSSAPGSPGPRTDTDPGDIPPTTPAPSSAPDLSFDGYFPRDDGHDKEPDPDFSYLDMDHQFSFASPRDGSSASMSPERAPSVEHGIFQADEHDPVTKESREDRKRRKALERMYPKFMFPKIMNRLGDQQRHQRKYDRDEDGTPGPGHARTRIGTKGRDIEIRGDSESSDDEPPSHQSRNVRNDSPASLRFPSPIPMSDPEAIEVRTRRVTVSDHRRPSLRDSDDVDMNIGRNSDVINISSDSDEDSDDHVSETYYADLMRDGSSPSRRRTMQDQSQIDWMISRTRTMGSSAKSKSNHRTSKQSRRNDKPRLHIITEGAKRYGTERQTLLPFKTVSKGGKDANSDRTFHAVDYETYDLSDDEPTSKGRRNVNVELVKKLKKRTRQEEVYHFQSESTRIASRYRERARRRPEKTLVIDQSAADILQALDPAPKHQHTSRSQRLPPSRTSSKTRQKAVPRPYVDIELEQSVPNSAKRLHKRQVHIRTDLNISFLPSGIRFAETTYLGKGCLYELVLLMSGQGDGPVPPTFAINGLELGPSASADLFLSVLVPFCDRVVDSVAQQQDFPPTSESNDWFQNMRSMTRLFSWLCSVATSQDFETLSNSTLECCRGFVASLSEHQLTSFSPSAFWFAIELTARIMFAENNRPERSSFTTNDLYKFIVMLMQHLQQGTLRDAVSFLTDVHAQVEMASIEAQIAESWICIFHLLDGCHDRFQGGKSAPSGSSHPFWQLVQQLLKDDAGVLDTGFHASERTWDLVYGLCALSQFNVNGMSTSTCRLPPSWSTIALALGQVPLEAIPVDNKSPSEFIVDEKSVDTRDGYIAIVVRRCFLLWSRWHWNLEDALTLLNKLVEIFRSRNFANLRNEKDDFMGFMLYDDVKSLSFHEPTDTACELFLKLVFQAARSSEHSGGLASAKLLPRAKKALQLAVPVSSVHFTKANPPKEHEISMLINRFNAIAISIHVDPTASNLEYRLRQAKSYLDFAAADKDTRMACIRAAMFFTTIARHHRLSIKPLTAWLSEITNVLVDEYTAMEASTNKENKPAIYAHDKELLALLVFAVLGCVRRMMATNSLDGEPRQDYPDPLLLQGPWITRVFATSTNLVISSMARKEVRRFVQAFLDARASALTPPNGVEPAIDAPESQDEWDCFFDTHFDESQLAQLDGLEQTGMRVEQAQKADVRGNEESLSHVIKEVITPAIYRLVCRYFNDDHTAESMEDFCFHADQWIDCWVGCGNVSVQNGKRTWDFFFTLGPPAWEKIINPSWRRRVGLRFNYMLLRLDPKAYEKYSDRFVENMLEALIVDTITIEKEYVALVIDLDKSRHLLFQGLSKEITTPLTIIRADFPVIRVTILRAVLINIAQCLRAGSSQSQLYAGFLATMMTAMRDIYTSSTDTSRKRSPLWLHILGSNDSC</sequence>
<feature type="compositionally biased region" description="Polar residues" evidence="1">
    <location>
        <begin position="899"/>
        <end position="908"/>
    </location>
</feature>
<dbReference type="KEGG" id="cput:CONPUDRAFT_166954"/>
<feature type="compositionally biased region" description="Basic residues" evidence="1">
    <location>
        <begin position="755"/>
        <end position="764"/>
    </location>
</feature>
<dbReference type="GO" id="GO:0000724">
    <property type="term" value="P:double-strand break repair via homologous recombination"/>
    <property type="evidence" value="ECO:0007669"/>
    <property type="project" value="TreeGrafter"/>
</dbReference>
<dbReference type="PANTHER" id="PTHR28122">
    <property type="entry name" value="E3 UBIQUITIN-PROTEIN LIGASE SUBSTRATE RECEPTOR MMS22"/>
    <property type="match status" value="1"/>
</dbReference>
<feature type="compositionally biased region" description="Basic and acidic residues" evidence="1">
    <location>
        <begin position="313"/>
        <end position="326"/>
    </location>
</feature>
<dbReference type="OrthoDB" id="1183224at2759"/>
<proteinExistence type="predicted"/>
<gene>
    <name evidence="2" type="ORF">CONPUDRAFT_166954</name>
</gene>
<feature type="compositionally biased region" description="Polar residues" evidence="1">
    <location>
        <begin position="636"/>
        <end position="646"/>
    </location>
</feature>
<dbReference type="GeneID" id="19205679"/>
<feature type="compositionally biased region" description="Basic and acidic residues" evidence="1">
    <location>
        <begin position="291"/>
        <end position="306"/>
    </location>
</feature>
<evidence type="ECO:0000313" key="3">
    <source>
        <dbReference type="Proteomes" id="UP000053558"/>
    </source>
</evidence>
<dbReference type="Proteomes" id="UP000053558">
    <property type="component" value="Unassembled WGS sequence"/>
</dbReference>
<comment type="caution">
    <text evidence="2">The sequence shown here is derived from an EMBL/GenBank/DDBJ whole genome shotgun (WGS) entry which is preliminary data.</text>
</comment>
<dbReference type="PANTHER" id="PTHR28122:SF1">
    <property type="entry name" value="E3 UBIQUITIN-PROTEIN LIGASE SUBSTRATE RECEPTOR MMS22"/>
    <property type="match status" value="1"/>
</dbReference>
<dbReference type="RefSeq" id="XP_007770857.1">
    <property type="nucleotide sequence ID" value="XM_007772667.1"/>
</dbReference>
<accession>A0A5M3MJE3</accession>
<feature type="compositionally biased region" description="Polar residues" evidence="1">
    <location>
        <begin position="148"/>
        <end position="171"/>
    </location>
</feature>
<evidence type="ECO:0008006" key="4">
    <source>
        <dbReference type="Google" id="ProtNLM"/>
    </source>
</evidence>
<reference evidence="3" key="1">
    <citation type="journal article" date="2012" name="Science">
        <title>The Paleozoic origin of enzymatic lignin decomposition reconstructed from 31 fungal genomes.</title>
        <authorList>
            <person name="Floudas D."/>
            <person name="Binder M."/>
            <person name="Riley R."/>
            <person name="Barry K."/>
            <person name="Blanchette R.A."/>
            <person name="Henrissat B."/>
            <person name="Martinez A.T."/>
            <person name="Otillar R."/>
            <person name="Spatafora J.W."/>
            <person name="Yadav J.S."/>
            <person name="Aerts A."/>
            <person name="Benoit I."/>
            <person name="Boyd A."/>
            <person name="Carlson A."/>
            <person name="Copeland A."/>
            <person name="Coutinho P.M."/>
            <person name="de Vries R.P."/>
            <person name="Ferreira P."/>
            <person name="Findley K."/>
            <person name="Foster B."/>
            <person name="Gaskell J."/>
            <person name="Glotzer D."/>
            <person name="Gorecki P."/>
            <person name="Heitman J."/>
            <person name="Hesse C."/>
            <person name="Hori C."/>
            <person name="Igarashi K."/>
            <person name="Jurgens J.A."/>
            <person name="Kallen N."/>
            <person name="Kersten P."/>
            <person name="Kohler A."/>
            <person name="Kuees U."/>
            <person name="Kumar T.K.A."/>
            <person name="Kuo A."/>
            <person name="LaButti K."/>
            <person name="Larrondo L.F."/>
            <person name="Lindquist E."/>
            <person name="Ling A."/>
            <person name="Lombard V."/>
            <person name="Lucas S."/>
            <person name="Lundell T."/>
            <person name="Martin R."/>
            <person name="McLaughlin D.J."/>
            <person name="Morgenstern I."/>
            <person name="Morin E."/>
            <person name="Murat C."/>
            <person name="Nagy L.G."/>
            <person name="Nolan M."/>
            <person name="Ohm R.A."/>
            <person name="Patyshakuliyeva A."/>
            <person name="Rokas A."/>
            <person name="Ruiz-Duenas F.J."/>
            <person name="Sabat G."/>
            <person name="Salamov A."/>
            <person name="Samejima M."/>
            <person name="Schmutz J."/>
            <person name="Slot J.C."/>
            <person name="St John F."/>
            <person name="Stenlid J."/>
            <person name="Sun H."/>
            <person name="Sun S."/>
            <person name="Syed K."/>
            <person name="Tsang A."/>
            <person name="Wiebenga A."/>
            <person name="Young D."/>
            <person name="Pisabarro A."/>
            <person name="Eastwood D.C."/>
            <person name="Martin F."/>
            <person name="Cullen D."/>
            <person name="Grigoriev I.V."/>
            <person name="Hibbett D.S."/>
        </authorList>
    </citation>
    <scope>NUCLEOTIDE SEQUENCE [LARGE SCALE GENOMIC DNA]</scope>
    <source>
        <strain evidence="3">RWD-64-598 SS2</strain>
    </source>
</reference>
<feature type="compositionally biased region" description="Basic and acidic residues" evidence="1">
    <location>
        <begin position="616"/>
        <end position="626"/>
    </location>
</feature>
<dbReference type="OMA" id="DNRIDYM"/>
<feature type="compositionally biased region" description="Basic and acidic residues" evidence="1">
    <location>
        <begin position="499"/>
        <end position="510"/>
    </location>
</feature>
<feature type="compositionally biased region" description="Basic and acidic residues" evidence="1">
    <location>
        <begin position="663"/>
        <end position="683"/>
    </location>
</feature>
<dbReference type="GO" id="GO:0031297">
    <property type="term" value="P:replication fork processing"/>
    <property type="evidence" value="ECO:0007669"/>
    <property type="project" value="InterPro"/>
</dbReference>
<evidence type="ECO:0000313" key="2">
    <source>
        <dbReference type="EMBL" id="EIW79166.1"/>
    </source>
</evidence>
<organism evidence="2 3">
    <name type="scientific">Coniophora puteana (strain RWD-64-598)</name>
    <name type="common">Brown rot fungus</name>
    <dbReference type="NCBI Taxonomy" id="741705"/>
    <lineage>
        <taxon>Eukaryota</taxon>
        <taxon>Fungi</taxon>
        <taxon>Dikarya</taxon>
        <taxon>Basidiomycota</taxon>
        <taxon>Agaricomycotina</taxon>
        <taxon>Agaricomycetes</taxon>
        <taxon>Agaricomycetidae</taxon>
        <taxon>Boletales</taxon>
        <taxon>Coniophorineae</taxon>
        <taxon>Coniophoraceae</taxon>
        <taxon>Coniophora</taxon>
    </lineage>
</organism>
<feature type="compositionally biased region" description="Basic and acidic residues" evidence="1">
    <location>
        <begin position="383"/>
        <end position="406"/>
    </location>
</feature>
<dbReference type="GO" id="GO:0035361">
    <property type="term" value="C:Cul8-RING ubiquitin ligase complex"/>
    <property type="evidence" value="ECO:0007669"/>
    <property type="project" value="TreeGrafter"/>
</dbReference>
<feature type="compositionally biased region" description="Polar residues" evidence="1">
    <location>
        <begin position="733"/>
        <end position="754"/>
    </location>
</feature>
<evidence type="ECO:0000256" key="1">
    <source>
        <dbReference type="SAM" id="MobiDB-lite"/>
    </source>
</evidence>
<dbReference type="InterPro" id="IPR019021">
    <property type="entry name" value="Mms22"/>
</dbReference>
<feature type="compositionally biased region" description="Low complexity" evidence="1">
    <location>
        <begin position="461"/>
        <end position="472"/>
    </location>
</feature>
<feature type="compositionally biased region" description="Basic and acidic residues" evidence="1">
    <location>
        <begin position="240"/>
        <end position="259"/>
    </location>
</feature>
<dbReference type="EMBL" id="JH711581">
    <property type="protein sequence ID" value="EIW79166.1"/>
    <property type="molecule type" value="Genomic_DNA"/>
</dbReference>